<protein>
    <submittedName>
        <fullName evidence="2">Uncharacterized protein</fullName>
    </submittedName>
</protein>
<feature type="compositionally biased region" description="Low complexity" evidence="1">
    <location>
        <begin position="33"/>
        <end position="69"/>
    </location>
</feature>
<evidence type="ECO:0000313" key="2">
    <source>
        <dbReference type="EMBL" id="KJE90402.1"/>
    </source>
</evidence>
<accession>A0A0D2VK59</accession>
<feature type="region of interest" description="Disordered" evidence="1">
    <location>
        <begin position="493"/>
        <end position="604"/>
    </location>
</feature>
<dbReference type="STRING" id="595528.A0A0D2VK59"/>
<feature type="compositionally biased region" description="Low complexity" evidence="1">
    <location>
        <begin position="162"/>
        <end position="182"/>
    </location>
</feature>
<evidence type="ECO:0000256" key="1">
    <source>
        <dbReference type="SAM" id="MobiDB-lite"/>
    </source>
</evidence>
<feature type="region of interest" description="Disordered" evidence="1">
    <location>
        <begin position="224"/>
        <end position="256"/>
    </location>
</feature>
<organism evidence="2 3">
    <name type="scientific">Capsaspora owczarzaki (strain ATCC 30864)</name>
    <dbReference type="NCBI Taxonomy" id="595528"/>
    <lineage>
        <taxon>Eukaryota</taxon>
        <taxon>Filasterea</taxon>
        <taxon>Capsaspora</taxon>
    </lineage>
</organism>
<feature type="compositionally biased region" description="Polar residues" evidence="1">
    <location>
        <begin position="393"/>
        <end position="413"/>
    </location>
</feature>
<evidence type="ECO:0000313" key="3">
    <source>
        <dbReference type="Proteomes" id="UP000008743"/>
    </source>
</evidence>
<sequence length="766" mass="80524">MSPKSGCDWALELPELEPLHPLTRQSLLVLDPTTNNFNTTSITSSKNPSSLPSAPLPTTTTTTAVSSSTDVNHSGVESSRVSTHSFNLAPPLPPAASSSRTATTAPASSSTSTSASTSASTSSSSGRQPQLSNPPNSSKSANHSLPNSTFPAVSSRHHSSQQHHTQTSSAPADEPPSSSKSSNLRKFTAEQSQSGSSHRQLQRVGSARGPLQRNSANLSLEFAPQHRQSQPLELITEQSSSPAVEASGSSVPLLPSSASSTAVLVPTPNGQRRYSLLVGKQARQFEQQQAFAQLRGTPPNRLVHPTAFSPVVSASTQQSSPSKSAASNQPQQQPKRQSSSSSSVSNLAASPLFRPVHAHVSEQPPVSSQQQPQHSHQSQPSQQRQFPPPKSSTSVDSTLQQTASPLKTSSAPLFSTMNRHSASAYAPPSHIRRPRSMVVTVDGQETVLESTGQASSQNSRPASLVEAELFEYSTVDELYSMLQAYEARRQLPDASPYATSQPARERRIHRQDETTTNSSRRQQQQHPPLFEVSRDSSTTSSTTSAGSSSTSLTRHSFVAPDSTGNLNRDSATQQSRNRVQALRPRPSSIHGLPRPPHTPPHHPTASITAAAAAAAAGASSGSSVATSSSFSTLSSVATSSSFSTLSGVSSPVTPSSAHYMMNDFISFPGSPSQPTAGAATLQRTPDVDDEGLPYKLMTPMLAAAMAALSEGNIAQLAYFPPEVLGQLRIVSAPSTSYPKNGSSNSQVGSPGSGMGPKGRVPSLEVM</sequence>
<reference evidence="3" key="1">
    <citation type="submission" date="2011-02" db="EMBL/GenBank/DDBJ databases">
        <title>The Genome Sequence of Capsaspora owczarzaki ATCC 30864.</title>
        <authorList>
            <person name="Russ C."/>
            <person name="Cuomo C."/>
            <person name="Burger G."/>
            <person name="Gray M.W."/>
            <person name="Holland P.W.H."/>
            <person name="King N."/>
            <person name="Lang F.B.F."/>
            <person name="Roger A.J."/>
            <person name="Ruiz-Trillo I."/>
            <person name="Young S.K."/>
            <person name="Zeng Q."/>
            <person name="Gargeya S."/>
            <person name="Alvarado L."/>
            <person name="Berlin A."/>
            <person name="Chapman S.B."/>
            <person name="Chen Z."/>
            <person name="Freedman E."/>
            <person name="Gellesch M."/>
            <person name="Goldberg J."/>
            <person name="Griggs A."/>
            <person name="Gujja S."/>
            <person name="Heilman E."/>
            <person name="Heiman D."/>
            <person name="Howarth C."/>
            <person name="Mehta T."/>
            <person name="Neiman D."/>
            <person name="Pearson M."/>
            <person name="Roberts A."/>
            <person name="Saif S."/>
            <person name="Shea T."/>
            <person name="Shenoy N."/>
            <person name="Sisk P."/>
            <person name="Stolte C."/>
            <person name="Sykes S."/>
            <person name="White J."/>
            <person name="Yandava C."/>
            <person name="Haas B."/>
            <person name="Nusbaum C."/>
            <person name="Birren B."/>
        </authorList>
    </citation>
    <scope>NUCLEOTIDE SEQUENCE</scope>
    <source>
        <strain evidence="3">ATCC 30864</strain>
    </source>
</reference>
<feature type="region of interest" description="Disordered" evidence="1">
    <location>
        <begin position="734"/>
        <end position="766"/>
    </location>
</feature>
<dbReference type="EMBL" id="KE346361">
    <property type="protein sequence ID" value="KJE90402.1"/>
    <property type="molecule type" value="Genomic_DNA"/>
</dbReference>
<feature type="region of interest" description="Disordered" evidence="1">
    <location>
        <begin position="33"/>
        <end position="209"/>
    </location>
</feature>
<feature type="compositionally biased region" description="Polar residues" evidence="1">
    <location>
        <begin position="126"/>
        <end position="152"/>
    </location>
</feature>
<feature type="compositionally biased region" description="Pro residues" evidence="1">
    <location>
        <begin position="593"/>
        <end position="602"/>
    </location>
</feature>
<gene>
    <name evidence="2" type="ORF">CAOG_001718</name>
</gene>
<keyword evidence="3" id="KW-1185">Reference proteome</keyword>
<dbReference type="AlphaFoldDB" id="A0A0D2VK59"/>
<feature type="compositionally biased region" description="Low complexity" evidence="1">
    <location>
        <begin position="535"/>
        <end position="556"/>
    </location>
</feature>
<dbReference type="InParanoid" id="A0A0D2VK59"/>
<name>A0A0D2VK59_CAPO3</name>
<feature type="compositionally biased region" description="Polar residues" evidence="1">
    <location>
        <begin position="562"/>
        <end position="578"/>
    </location>
</feature>
<dbReference type="Proteomes" id="UP000008743">
    <property type="component" value="Unassembled WGS sequence"/>
</dbReference>
<feature type="compositionally biased region" description="Polar residues" evidence="1">
    <location>
        <begin position="189"/>
        <end position="199"/>
    </location>
</feature>
<feature type="compositionally biased region" description="Polar residues" evidence="1">
    <location>
        <begin position="70"/>
        <end position="86"/>
    </location>
</feature>
<feature type="compositionally biased region" description="Low complexity" evidence="1">
    <location>
        <begin position="239"/>
        <end position="256"/>
    </location>
</feature>
<feature type="compositionally biased region" description="Low complexity" evidence="1">
    <location>
        <begin position="363"/>
        <end position="385"/>
    </location>
</feature>
<feature type="region of interest" description="Disordered" evidence="1">
    <location>
        <begin position="311"/>
        <end position="347"/>
    </location>
</feature>
<feature type="compositionally biased region" description="Low complexity" evidence="1">
    <location>
        <begin position="95"/>
        <end position="125"/>
    </location>
</feature>
<feature type="region of interest" description="Disordered" evidence="1">
    <location>
        <begin position="360"/>
        <end position="413"/>
    </location>
</feature>
<feature type="compositionally biased region" description="Polar residues" evidence="1">
    <location>
        <begin position="734"/>
        <end position="749"/>
    </location>
</feature>
<proteinExistence type="predicted"/>